<comment type="similarity">
    <text evidence="1 3">Belongs to the sulfur carrier protein TusA family.</text>
</comment>
<dbReference type="HAMAP" id="MF_00413">
    <property type="entry name" value="Thiourid_synth_A"/>
    <property type="match status" value="1"/>
</dbReference>
<dbReference type="SUPFAM" id="SSF64307">
    <property type="entry name" value="SirA-like"/>
    <property type="match status" value="1"/>
</dbReference>
<dbReference type="PROSITE" id="PS01148">
    <property type="entry name" value="UPF0033"/>
    <property type="match status" value="1"/>
</dbReference>
<dbReference type="GO" id="GO:0097163">
    <property type="term" value="F:sulfur carrier activity"/>
    <property type="evidence" value="ECO:0007669"/>
    <property type="project" value="UniProtKB-UniRule"/>
</dbReference>
<dbReference type="Proteomes" id="UP000029719">
    <property type="component" value="Unassembled WGS sequence"/>
</dbReference>
<evidence type="ECO:0000313" key="5">
    <source>
        <dbReference type="EMBL" id="KGF62835.1"/>
    </source>
</evidence>
<dbReference type="GO" id="GO:0002143">
    <property type="term" value="P:tRNA wobble position uridine thiolation"/>
    <property type="evidence" value="ECO:0007669"/>
    <property type="project" value="InterPro"/>
</dbReference>
<dbReference type="InterPro" id="IPR022931">
    <property type="entry name" value="Sulphur_carrier_TusA"/>
</dbReference>
<evidence type="ECO:0000256" key="2">
    <source>
        <dbReference type="ARBA" id="ARBA00022490"/>
    </source>
</evidence>
<dbReference type="CDD" id="cd03423">
    <property type="entry name" value="SirA"/>
    <property type="match status" value="1"/>
</dbReference>
<dbReference type="GO" id="GO:0005737">
    <property type="term" value="C:cytoplasm"/>
    <property type="evidence" value="ECO:0007669"/>
    <property type="project" value="UniProtKB-SubCell"/>
</dbReference>
<sequence>MSDSTEHLTVDAVLDATGLNCPEPVMMLHQKVRDLPPGGLLKVIATDPSTQRDIPKFCVFLGHELVDKQVGNAEFLYWIRKKLD</sequence>
<evidence type="ECO:0000259" key="4">
    <source>
        <dbReference type="PROSITE" id="PS01148"/>
    </source>
</evidence>
<dbReference type="EMBL" id="JRMB01000002">
    <property type="protein sequence ID" value="KGF62835.1"/>
    <property type="molecule type" value="Genomic_DNA"/>
</dbReference>
<organism evidence="5 6">
    <name type="scientific">Pseudomonas lutea</name>
    <dbReference type="NCBI Taxonomy" id="243924"/>
    <lineage>
        <taxon>Bacteria</taxon>
        <taxon>Pseudomonadati</taxon>
        <taxon>Pseudomonadota</taxon>
        <taxon>Gammaproteobacteria</taxon>
        <taxon>Pseudomonadales</taxon>
        <taxon>Pseudomonadaceae</taxon>
        <taxon>Pseudomonas</taxon>
    </lineage>
</organism>
<name>A0A9X0JHI6_9PSED</name>
<dbReference type="PANTHER" id="PTHR33279:SF2">
    <property type="entry name" value="SULFUR CARRIER PROTEIN TUSA"/>
    <property type="match status" value="1"/>
</dbReference>
<protein>
    <recommendedName>
        <fullName evidence="3">Sulfur carrier protein TusA</fullName>
    </recommendedName>
</protein>
<comment type="caution">
    <text evidence="5">The sequence shown here is derived from an EMBL/GenBank/DDBJ whole genome shotgun (WGS) entry which is preliminary data.</text>
</comment>
<dbReference type="InterPro" id="IPR001455">
    <property type="entry name" value="TusA-like"/>
</dbReference>
<keyword evidence="2 3" id="KW-0963">Cytoplasm</keyword>
<proteinExistence type="inferred from homology"/>
<comment type="subcellular location">
    <subcellularLocation>
        <location evidence="3">Cytoplasm</location>
    </subcellularLocation>
</comment>
<feature type="domain" description="UPF0033" evidence="4">
    <location>
        <begin position="14"/>
        <end position="38"/>
    </location>
</feature>
<dbReference type="Gene3D" id="3.30.110.40">
    <property type="entry name" value="TusA-like domain"/>
    <property type="match status" value="1"/>
</dbReference>
<dbReference type="PANTHER" id="PTHR33279">
    <property type="entry name" value="SULFUR CARRIER PROTEIN YEDF-RELATED"/>
    <property type="match status" value="1"/>
</dbReference>
<reference evidence="5 6" key="1">
    <citation type="submission" date="2014-09" db="EMBL/GenBank/DDBJ databases">
        <title>Genome sequence of Pseudomonas lutea strain DSM 17257T.</title>
        <authorList>
            <person name="Kwak Y."/>
            <person name="Shin J.-H."/>
        </authorList>
    </citation>
    <scope>NUCLEOTIDE SEQUENCE [LARGE SCALE GENOMIC DNA]</scope>
    <source>
        <strain evidence="5 6">DSM 17257</strain>
    </source>
</reference>
<dbReference type="InterPro" id="IPR036868">
    <property type="entry name" value="TusA-like_sf"/>
</dbReference>
<comment type="function">
    <text evidence="3">Sulfur carrier protein which probably makes part of a sulfur-relay system.</text>
</comment>
<dbReference type="Pfam" id="PF01206">
    <property type="entry name" value="TusA"/>
    <property type="match status" value="1"/>
</dbReference>
<gene>
    <name evidence="3" type="primary">tusA</name>
    <name evidence="5" type="ORF">LT42_12790</name>
</gene>
<dbReference type="NCBIfam" id="NF001423">
    <property type="entry name" value="PRK00299.1"/>
    <property type="match status" value="1"/>
</dbReference>
<feature type="active site" description="Cysteine persulfide intermediate" evidence="3">
    <location>
        <position position="21"/>
    </location>
</feature>
<evidence type="ECO:0000313" key="6">
    <source>
        <dbReference type="Proteomes" id="UP000029719"/>
    </source>
</evidence>
<evidence type="ECO:0000256" key="3">
    <source>
        <dbReference type="HAMAP-Rule" id="MF_00413"/>
    </source>
</evidence>
<dbReference type="AlphaFoldDB" id="A0A9X0JHI6"/>
<dbReference type="OrthoDB" id="9797352at2"/>
<accession>A0A9X0JHI6</accession>
<evidence type="ECO:0000256" key="1">
    <source>
        <dbReference type="ARBA" id="ARBA00008984"/>
    </source>
</evidence>
<dbReference type="RefSeq" id="WP_037013457.1">
    <property type="nucleotide sequence ID" value="NZ_JRMB01000002.1"/>
</dbReference>